<accession>A0A822B2N9</accession>
<dbReference type="EMBL" id="CAJOBR010036384">
    <property type="protein sequence ID" value="CAF5013664.1"/>
    <property type="molecule type" value="Genomic_DNA"/>
</dbReference>
<feature type="non-terminal residue" evidence="2">
    <location>
        <position position="1"/>
    </location>
</feature>
<evidence type="ECO:0000313" key="3">
    <source>
        <dbReference type="Proteomes" id="UP000663848"/>
    </source>
</evidence>
<proteinExistence type="predicted"/>
<reference evidence="2" key="1">
    <citation type="submission" date="2021-02" db="EMBL/GenBank/DDBJ databases">
        <authorList>
            <person name="Nowell W R."/>
        </authorList>
    </citation>
    <scope>NUCLEOTIDE SEQUENCE</scope>
</reference>
<protein>
    <submittedName>
        <fullName evidence="2">Uncharacterized protein</fullName>
    </submittedName>
</protein>
<sequence length="81" mass="9777">MWIDMNSQYEGEKPAEQEEEEEKKEDDWKPYIPEKPSAALFAVYTSPDTFWLSMDDYDAGYLYHCQFGNKDDRFQYNSERQ</sequence>
<name>A0A822B2N9_9BILA</name>
<evidence type="ECO:0000313" key="2">
    <source>
        <dbReference type="EMBL" id="CAF5013664.1"/>
    </source>
</evidence>
<evidence type="ECO:0000256" key="1">
    <source>
        <dbReference type="SAM" id="MobiDB-lite"/>
    </source>
</evidence>
<organism evidence="2 3">
    <name type="scientific">Rotaria socialis</name>
    <dbReference type="NCBI Taxonomy" id="392032"/>
    <lineage>
        <taxon>Eukaryota</taxon>
        <taxon>Metazoa</taxon>
        <taxon>Spiralia</taxon>
        <taxon>Gnathifera</taxon>
        <taxon>Rotifera</taxon>
        <taxon>Eurotatoria</taxon>
        <taxon>Bdelloidea</taxon>
        <taxon>Philodinida</taxon>
        <taxon>Philodinidae</taxon>
        <taxon>Rotaria</taxon>
    </lineage>
</organism>
<comment type="caution">
    <text evidence="2">The sequence shown here is derived from an EMBL/GenBank/DDBJ whole genome shotgun (WGS) entry which is preliminary data.</text>
</comment>
<dbReference type="Proteomes" id="UP000663848">
    <property type="component" value="Unassembled WGS sequence"/>
</dbReference>
<dbReference type="AlphaFoldDB" id="A0A822B2N9"/>
<feature type="region of interest" description="Disordered" evidence="1">
    <location>
        <begin position="1"/>
        <end position="30"/>
    </location>
</feature>
<gene>
    <name evidence="2" type="ORF">QYT958_LOCUS39313</name>
</gene>